<dbReference type="EMBL" id="HADY01019945">
    <property type="protein sequence ID" value="SBP58430.1"/>
    <property type="molecule type" value="Transcribed_RNA"/>
</dbReference>
<gene>
    <name evidence="2 3" type="primary">SPAG6</name>
    <name evidence="1" type="synonym">spag6</name>
    <name evidence="1" type="ORF">G4P62_008350</name>
</gene>
<dbReference type="SUPFAM" id="SSF48371">
    <property type="entry name" value="ARM repeat"/>
    <property type="match status" value="1"/>
</dbReference>
<dbReference type="Ensembl" id="ENSNFUT00015041063.1">
    <property type="protein sequence ID" value="ENSNFUP00015039342.1"/>
    <property type="gene ID" value="ENSNFUG00015018966.1"/>
</dbReference>
<protein>
    <submittedName>
        <fullName evidence="2 3">Sperm associated antigen 6</fullName>
    </submittedName>
</protein>
<dbReference type="GO" id="GO:0015630">
    <property type="term" value="C:microtubule cytoskeleton"/>
    <property type="evidence" value="ECO:0007669"/>
    <property type="project" value="TreeGrafter"/>
</dbReference>
<dbReference type="GO" id="GO:0007288">
    <property type="term" value="P:sperm axoneme assembly"/>
    <property type="evidence" value="ECO:0007669"/>
    <property type="project" value="TreeGrafter"/>
</dbReference>
<dbReference type="KEGG" id="nfu:107383019"/>
<sequence>MSHFKNRVTMSQRQILSVFEQYQKSRLHFVRSVADLASRPQNTGILINAGVITLLRPLMLDEVTSIQQAAVLALSRLADQHRSLAEAVVREGILPQLVLSLGSKNIMLKRTAALVLRAVARHSSELSQAVVDSRGMDSLVLCLEEVDPSLREAAAWALGSIVQHDASLSQLVVDAGAVPLLVLCLLEPNVSLKRIAVSALSDICKHTPELAQAVVDTGAVAYLAQMTNSPDAKLKRQVFSALSHISKHSVSLSEMVLEAEVFPAALLSLRDPDEYVRKNVATLLREVTKLSPELAQMIVNWGGLGAVIDYLGSSHGNLRLSGIMMLGYVAAHSETLAMAVILSKGVPQLALCLSEESEQHMKAATVWSIGQIGSHTPEHAKAVATANLLPRLLELYMDAGSSEDLRAKCKKALKGILQKCTSLQSMEPLLYDAPTSILKHVLCQLSKVLPHDSKARRVFVTSGGLKRVLEMDAEPDSDLQKHINTITSCFPDDIVKYYSPGYSQALLESLDTHQPRQLSS</sequence>
<evidence type="ECO:0000313" key="3">
    <source>
        <dbReference type="Ensembl" id="ENSNFUP00015039342.1"/>
    </source>
</evidence>
<reference evidence="3" key="1">
    <citation type="submission" date="2014-08" db="EMBL/GenBank/DDBJ databases">
        <authorList>
            <person name="Senf B."/>
            <person name="Petzold A."/>
            <person name="Downie B.R."/>
            <person name="Koch P."/>
            <person name="Platzer M."/>
        </authorList>
    </citation>
    <scope>NUCLEOTIDE SEQUENCE [LARGE SCALE GENOMIC DNA]</scope>
    <source>
        <strain evidence="3">GRZ</strain>
    </source>
</reference>
<dbReference type="AlphaFoldDB" id="A0A1A8AW18"/>
<dbReference type="Pfam" id="PF00514">
    <property type="entry name" value="Arm"/>
    <property type="match status" value="4"/>
</dbReference>
<evidence type="ECO:0000313" key="4">
    <source>
        <dbReference type="Proteomes" id="UP000694548"/>
    </source>
</evidence>
<dbReference type="Bgee" id="ENSNFUG00015018966">
    <property type="expression patterns" value="Expressed in liver"/>
</dbReference>
<dbReference type="PANTHER" id="PTHR23314">
    <property type="entry name" value="SPERM-ASSOCIATED ANTIGEN 6 ARMADILLO REPEAT-CONTAINING"/>
    <property type="match status" value="1"/>
</dbReference>
<evidence type="ECO:0000313" key="2">
    <source>
        <dbReference type="EMBL" id="SBP58430.1"/>
    </source>
</evidence>
<dbReference type="GO" id="GO:0005576">
    <property type="term" value="C:extracellular region"/>
    <property type="evidence" value="ECO:0007669"/>
    <property type="project" value="GOC"/>
</dbReference>
<dbReference type="InterPro" id="IPR000225">
    <property type="entry name" value="Armadillo"/>
</dbReference>
<dbReference type="SMART" id="SM00185">
    <property type="entry name" value="ARM"/>
    <property type="match status" value="8"/>
</dbReference>
<evidence type="ECO:0000313" key="1">
    <source>
        <dbReference type="EMBL" id="KAF7214076.1"/>
    </source>
</evidence>
<dbReference type="GeneTree" id="ENSGT00900000141099"/>
<reference evidence="2" key="3">
    <citation type="submission" date="2016-06" db="EMBL/GenBank/DDBJ databases">
        <title>The genome of a short-lived fish provides insights into sex chromosome evolution and the genetic control of aging.</title>
        <authorList>
            <person name="Reichwald K."/>
            <person name="Felder M."/>
            <person name="Petzold A."/>
            <person name="Koch P."/>
            <person name="Groth M."/>
            <person name="Platzer M."/>
        </authorList>
    </citation>
    <scope>NUCLEOTIDE SEQUENCE</scope>
    <source>
        <tissue evidence="2">Brain</tissue>
    </source>
</reference>
<accession>A0A1A8AW18</accession>
<dbReference type="EMBL" id="JAAVVJ010000010">
    <property type="protein sequence ID" value="KAF7214076.1"/>
    <property type="molecule type" value="Genomic_DNA"/>
</dbReference>
<keyword evidence="4" id="KW-1185">Reference proteome</keyword>
<dbReference type="FunFam" id="1.25.10.10:FF:000129">
    <property type="entry name" value="sperm-associated antigen 6 isoform X1"/>
    <property type="match status" value="1"/>
</dbReference>
<dbReference type="InterPro" id="IPR016024">
    <property type="entry name" value="ARM-type_fold"/>
</dbReference>
<dbReference type="GO" id="GO:0097228">
    <property type="term" value="C:sperm principal piece"/>
    <property type="evidence" value="ECO:0007669"/>
    <property type="project" value="TreeGrafter"/>
</dbReference>
<dbReference type="GO" id="GO:0008017">
    <property type="term" value="F:microtubule binding"/>
    <property type="evidence" value="ECO:0007669"/>
    <property type="project" value="TreeGrafter"/>
</dbReference>
<dbReference type="GO" id="GO:0046847">
    <property type="term" value="P:filopodium assembly"/>
    <property type="evidence" value="ECO:0007669"/>
    <property type="project" value="TreeGrafter"/>
</dbReference>
<dbReference type="OrthoDB" id="7537227at2759"/>
<name>A0A1A8AW18_NOTFU</name>
<reference evidence="1" key="4">
    <citation type="submission" date="2020-03" db="EMBL/GenBank/DDBJ databases">
        <title>Intra-Species Differences in Population Size shape Life History and Genome Evolution.</title>
        <authorList>
            <person name="Willemsen D."/>
            <person name="Cui R."/>
            <person name="Valenzano D.R."/>
        </authorList>
    </citation>
    <scope>NUCLEOTIDE SEQUENCE</scope>
    <source>
        <strain evidence="1">GRZ</strain>
        <tissue evidence="1">Whole</tissue>
    </source>
</reference>
<dbReference type="GO" id="GO:1990138">
    <property type="term" value="P:neuron projection extension"/>
    <property type="evidence" value="ECO:0007669"/>
    <property type="project" value="TreeGrafter"/>
</dbReference>
<reference evidence="2" key="2">
    <citation type="submission" date="2016-05" db="EMBL/GenBank/DDBJ databases">
        <authorList>
            <person name="Lavstsen T."/>
            <person name="Jespersen J.S."/>
        </authorList>
    </citation>
    <scope>NUCLEOTIDE SEQUENCE</scope>
    <source>
        <tissue evidence="2">Brain</tissue>
    </source>
</reference>
<dbReference type="Proteomes" id="UP000694548">
    <property type="component" value="Chromosome sgr08"/>
</dbReference>
<dbReference type="GO" id="GO:0001669">
    <property type="term" value="C:acrosomal vesicle"/>
    <property type="evidence" value="ECO:0007669"/>
    <property type="project" value="TreeGrafter"/>
</dbReference>
<dbReference type="InterPro" id="IPR011989">
    <property type="entry name" value="ARM-like"/>
</dbReference>
<dbReference type="GO" id="GO:0003351">
    <property type="term" value="P:epithelial cilium movement involved in extracellular fluid movement"/>
    <property type="evidence" value="ECO:0007669"/>
    <property type="project" value="TreeGrafter"/>
</dbReference>
<dbReference type="GO" id="GO:0005930">
    <property type="term" value="C:axoneme"/>
    <property type="evidence" value="ECO:0007669"/>
    <property type="project" value="TreeGrafter"/>
</dbReference>
<organism evidence="2">
    <name type="scientific">Nothobranchius furzeri</name>
    <name type="common">Turquoise killifish</name>
    <dbReference type="NCBI Taxonomy" id="105023"/>
    <lineage>
        <taxon>Eukaryota</taxon>
        <taxon>Metazoa</taxon>
        <taxon>Chordata</taxon>
        <taxon>Craniata</taxon>
        <taxon>Vertebrata</taxon>
        <taxon>Euteleostomi</taxon>
        <taxon>Actinopterygii</taxon>
        <taxon>Neopterygii</taxon>
        <taxon>Teleostei</taxon>
        <taxon>Neoteleostei</taxon>
        <taxon>Acanthomorphata</taxon>
        <taxon>Ovalentaria</taxon>
        <taxon>Atherinomorphae</taxon>
        <taxon>Cyprinodontiformes</taxon>
        <taxon>Nothobranchiidae</taxon>
        <taxon>Nothobranchius</taxon>
    </lineage>
</organism>
<dbReference type="Proteomes" id="UP000822369">
    <property type="component" value="Chromosome 10"/>
</dbReference>
<dbReference type="Gene3D" id="1.25.10.10">
    <property type="entry name" value="Leucine-rich Repeat Variant"/>
    <property type="match status" value="2"/>
</dbReference>
<reference evidence="3" key="5">
    <citation type="submission" date="2025-05" db="UniProtKB">
        <authorList>
            <consortium name="Ensembl"/>
        </authorList>
    </citation>
    <scope>IDENTIFICATION</scope>
</reference>
<dbReference type="OMA" id="CECIEQS"/>
<proteinExistence type="predicted"/>
<dbReference type="PANTHER" id="PTHR23314:SF0">
    <property type="entry name" value="SPERM-ASSOCIATED ANTIGEN 6"/>
    <property type="match status" value="1"/>
</dbReference>